<name>A0A9Q4B3S6_SALAG</name>
<organism evidence="3 4">
    <name type="scientific">Salipaludibacillus agaradhaerens</name>
    <name type="common">Bacillus agaradhaerens</name>
    <dbReference type="NCBI Taxonomy" id="76935"/>
    <lineage>
        <taxon>Bacteria</taxon>
        <taxon>Bacillati</taxon>
        <taxon>Bacillota</taxon>
        <taxon>Bacilli</taxon>
        <taxon>Bacillales</taxon>
        <taxon>Bacillaceae</taxon>
    </lineage>
</organism>
<accession>A0A9Q4B3S6</accession>
<protein>
    <submittedName>
        <fullName evidence="3">DUF4097 family beta strand repeat protein</fullName>
    </submittedName>
</protein>
<keyword evidence="1" id="KW-0472">Membrane</keyword>
<dbReference type="Proteomes" id="UP001057753">
    <property type="component" value="Unassembled WGS sequence"/>
</dbReference>
<keyword evidence="4" id="KW-1185">Reference proteome</keyword>
<sequence length="365" mass="40360">MITRIGRRTLGLCIVLFGILLLTERWTGLPYSHVFDYVWPLLIISFLLEILFFYKKREEEDRLTFDKGSITLLIIVIILGNFYQSYAENENGWAALFQLLERGESITIQENYPLGDTIKEIYVELPAGKVHIEGTESDDIVIEGTVTGNSSTESELERHFNSERIAEEDGGIFSYKIETENSWFPTDENLKADIVINVPDHVIVRTELMSGAVQVDNVANDVVIETRNGHVKVANITGDLYVRNTNGHIELTTIDGSVDVSTSNGKITGEDMMKDASLKTTNGAITAESTVIGGEWDLSTSNGKVTLSLPEDSHVTFRGSTSNGRVHGNLAWEGQEKGTRGEAVIGNGTHMIESRTSNGSIEVNQ</sequence>
<gene>
    <name evidence="3" type="ORF">HXA33_14925</name>
</gene>
<dbReference type="InterPro" id="IPR025164">
    <property type="entry name" value="Toastrack_DUF4097"/>
</dbReference>
<proteinExistence type="predicted"/>
<feature type="transmembrane region" description="Helical" evidence="1">
    <location>
        <begin position="37"/>
        <end position="54"/>
    </location>
</feature>
<feature type="domain" description="DUF4097" evidence="2">
    <location>
        <begin position="118"/>
        <end position="363"/>
    </location>
</feature>
<comment type="caution">
    <text evidence="3">The sequence shown here is derived from an EMBL/GenBank/DDBJ whole genome shotgun (WGS) entry which is preliminary data.</text>
</comment>
<evidence type="ECO:0000259" key="2">
    <source>
        <dbReference type="Pfam" id="PF13349"/>
    </source>
</evidence>
<evidence type="ECO:0000256" key="1">
    <source>
        <dbReference type="SAM" id="Phobius"/>
    </source>
</evidence>
<evidence type="ECO:0000313" key="3">
    <source>
        <dbReference type="EMBL" id="MCR6097828.1"/>
    </source>
</evidence>
<dbReference type="EMBL" id="JABXYM010000001">
    <property type="protein sequence ID" value="MCR6097828.1"/>
    <property type="molecule type" value="Genomic_DNA"/>
</dbReference>
<keyword evidence="1" id="KW-0812">Transmembrane</keyword>
<dbReference type="AlphaFoldDB" id="A0A9Q4B3S6"/>
<reference evidence="3" key="1">
    <citation type="submission" date="2020-06" db="EMBL/GenBank/DDBJ databases">
        <title>Insight into the genomes of haloalkaliphilic bacilli from Kenyan soda lakes.</title>
        <authorList>
            <person name="Mwirichia R."/>
            <person name="Villamizar G.C."/>
            <person name="Poehlein A."/>
            <person name="Mugweru J."/>
            <person name="Kipnyargis A."/>
            <person name="Kiplimo D."/>
            <person name="Orwa P."/>
            <person name="Daniel R."/>
        </authorList>
    </citation>
    <scope>NUCLEOTIDE SEQUENCE</scope>
    <source>
        <strain evidence="3">B1096_S55</strain>
    </source>
</reference>
<dbReference type="RefSeq" id="WP_257822198.1">
    <property type="nucleotide sequence ID" value="NZ_JABXYM010000001.1"/>
</dbReference>
<evidence type="ECO:0000313" key="4">
    <source>
        <dbReference type="Proteomes" id="UP001057753"/>
    </source>
</evidence>
<keyword evidence="1" id="KW-1133">Transmembrane helix</keyword>
<feature type="transmembrane region" description="Helical" evidence="1">
    <location>
        <begin position="66"/>
        <end position="83"/>
    </location>
</feature>
<dbReference type="Pfam" id="PF13349">
    <property type="entry name" value="DUF4097"/>
    <property type="match status" value="1"/>
</dbReference>